<name>A0A1Q3CS45_CEPFO</name>
<dbReference type="GO" id="GO:0008270">
    <property type="term" value="F:zinc ion binding"/>
    <property type="evidence" value="ECO:0007669"/>
    <property type="project" value="UniProtKB-KW"/>
</dbReference>
<proteinExistence type="predicted"/>
<keyword evidence="4" id="KW-1185">Reference proteome</keyword>
<dbReference type="Pfam" id="PF14223">
    <property type="entry name" value="Retrotran_gag_2"/>
    <property type="match status" value="1"/>
</dbReference>
<keyword evidence="1" id="KW-0863">Zinc-finger</keyword>
<evidence type="ECO:0000313" key="3">
    <source>
        <dbReference type="EMBL" id="GAV82868.1"/>
    </source>
</evidence>
<keyword evidence="1" id="KW-0862">Zinc</keyword>
<keyword evidence="1" id="KW-0479">Metal-binding</keyword>
<feature type="domain" description="CCHC-type" evidence="2">
    <location>
        <begin position="155"/>
        <end position="169"/>
    </location>
</feature>
<dbReference type="EMBL" id="BDDD01002739">
    <property type="protein sequence ID" value="GAV82868.1"/>
    <property type="molecule type" value="Genomic_DNA"/>
</dbReference>
<protein>
    <submittedName>
        <fullName evidence="3">UBN2_2 domain-containing protein</fullName>
    </submittedName>
</protein>
<organism evidence="3 4">
    <name type="scientific">Cephalotus follicularis</name>
    <name type="common">Albany pitcher plant</name>
    <dbReference type="NCBI Taxonomy" id="3775"/>
    <lineage>
        <taxon>Eukaryota</taxon>
        <taxon>Viridiplantae</taxon>
        <taxon>Streptophyta</taxon>
        <taxon>Embryophyta</taxon>
        <taxon>Tracheophyta</taxon>
        <taxon>Spermatophyta</taxon>
        <taxon>Magnoliopsida</taxon>
        <taxon>eudicotyledons</taxon>
        <taxon>Gunneridae</taxon>
        <taxon>Pentapetalae</taxon>
        <taxon>rosids</taxon>
        <taxon>fabids</taxon>
        <taxon>Oxalidales</taxon>
        <taxon>Cephalotaceae</taxon>
        <taxon>Cephalotus</taxon>
    </lineage>
</organism>
<gene>
    <name evidence="3" type="ORF">CFOL_v3_26319</name>
</gene>
<dbReference type="GO" id="GO:0003676">
    <property type="term" value="F:nucleic acid binding"/>
    <property type="evidence" value="ECO:0007669"/>
    <property type="project" value="InterPro"/>
</dbReference>
<dbReference type="InParanoid" id="A0A1Q3CS45"/>
<evidence type="ECO:0000256" key="1">
    <source>
        <dbReference type="PROSITE-ProRule" id="PRU00047"/>
    </source>
</evidence>
<dbReference type="OrthoDB" id="1427324at2759"/>
<evidence type="ECO:0000259" key="2">
    <source>
        <dbReference type="PROSITE" id="PS50158"/>
    </source>
</evidence>
<feature type="non-terminal residue" evidence="3">
    <location>
        <position position="262"/>
    </location>
</feature>
<dbReference type="Gene3D" id="4.10.60.10">
    <property type="entry name" value="Zinc finger, CCHC-type"/>
    <property type="match status" value="1"/>
</dbReference>
<dbReference type="InterPro" id="IPR001878">
    <property type="entry name" value="Znf_CCHC"/>
</dbReference>
<reference evidence="4" key="1">
    <citation type="submission" date="2016-04" db="EMBL/GenBank/DDBJ databases">
        <title>Cephalotus genome sequencing.</title>
        <authorList>
            <person name="Fukushima K."/>
            <person name="Hasebe M."/>
            <person name="Fang X."/>
        </authorList>
    </citation>
    <scope>NUCLEOTIDE SEQUENCE [LARGE SCALE GENOMIC DNA]</scope>
    <source>
        <strain evidence="4">cv. St1</strain>
    </source>
</reference>
<comment type="caution">
    <text evidence="3">The sequence shown here is derived from an EMBL/GenBank/DDBJ whole genome shotgun (WGS) entry which is preliminary data.</text>
</comment>
<dbReference type="SUPFAM" id="SSF57756">
    <property type="entry name" value="Retrovirus zinc finger-like domains"/>
    <property type="match status" value="1"/>
</dbReference>
<dbReference type="PROSITE" id="PS50158">
    <property type="entry name" value="ZF_CCHC"/>
    <property type="match status" value="1"/>
</dbReference>
<dbReference type="Proteomes" id="UP000187406">
    <property type="component" value="Unassembled WGS sequence"/>
</dbReference>
<evidence type="ECO:0000313" key="4">
    <source>
        <dbReference type="Proteomes" id="UP000187406"/>
    </source>
</evidence>
<dbReference type="AlphaFoldDB" id="A0A1Q3CS45"/>
<dbReference type="InterPro" id="IPR036875">
    <property type="entry name" value="Znf_CCHC_sf"/>
</dbReference>
<sequence length="262" mass="28993">IQHDTMCDARAIMLYLRELYGESSRNARFQLTAELFQNGRGASVNNHVLQMINAIEHLAALNIVQDVELSIDLMLHSLPPSYSGFITKFNMNKMKASLADLLNMLREAELNMQKGKAPIISVGPANRLQQGVAAAPVINTEASTSVAKNLEKGPCFHCGQMGYWKRNCPLYLQSIGKGMRYLSFIEINMCLPDSSSLILDSGYGTHICSNMQALQERRKLERGEESLRLADGAIVEAIVVGTVYIFLPSGLSLELKHCIYAP</sequence>
<accession>A0A1Q3CS45</accession>
<feature type="non-terminal residue" evidence="3">
    <location>
        <position position="1"/>
    </location>
</feature>